<evidence type="ECO:0008006" key="3">
    <source>
        <dbReference type="Google" id="ProtNLM"/>
    </source>
</evidence>
<reference evidence="1 2" key="1">
    <citation type="submission" date="2014-02" db="EMBL/GenBank/DDBJ databases">
        <title>The small core and large imbalanced accessory genome model reveals a collaborative survival strategy of Sorangium cellulosum strains in nature.</title>
        <authorList>
            <person name="Han K."/>
            <person name="Peng R."/>
            <person name="Blom J."/>
            <person name="Li Y.-Z."/>
        </authorList>
    </citation>
    <scope>NUCLEOTIDE SEQUENCE [LARGE SCALE GENOMIC DNA]</scope>
    <source>
        <strain evidence="1 2">So0149</strain>
    </source>
</reference>
<name>A0A150SNK7_SORCE</name>
<proteinExistence type="predicted"/>
<protein>
    <recommendedName>
        <fullName evidence="3">KTSC domain-containing protein</fullName>
    </recommendedName>
</protein>
<sequence length="74" mass="8626">MKYRNLGGNSGVDTYKIEEESIEITFKRGGTYLYTYRAPGRHNVERMKDLARSGRGLNAFISIYVKDNYDKKLR</sequence>
<comment type="caution">
    <text evidence="1">The sequence shown here is derived from an EMBL/GenBank/DDBJ whole genome shotgun (WGS) entry which is preliminary data.</text>
</comment>
<dbReference type="AlphaFoldDB" id="A0A150SNK7"/>
<organism evidence="1 2">
    <name type="scientific">Sorangium cellulosum</name>
    <name type="common">Polyangium cellulosum</name>
    <dbReference type="NCBI Taxonomy" id="56"/>
    <lineage>
        <taxon>Bacteria</taxon>
        <taxon>Pseudomonadati</taxon>
        <taxon>Myxococcota</taxon>
        <taxon>Polyangia</taxon>
        <taxon>Polyangiales</taxon>
        <taxon>Polyangiaceae</taxon>
        <taxon>Sorangium</taxon>
    </lineage>
</organism>
<evidence type="ECO:0000313" key="1">
    <source>
        <dbReference type="EMBL" id="KYF81200.1"/>
    </source>
</evidence>
<gene>
    <name evidence="1" type="ORF">BE18_03565</name>
</gene>
<dbReference type="Proteomes" id="UP000075515">
    <property type="component" value="Unassembled WGS sequence"/>
</dbReference>
<accession>A0A150SNK7</accession>
<evidence type="ECO:0000313" key="2">
    <source>
        <dbReference type="Proteomes" id="UP000075515"/>
    </source>
</evidence>
<dbReference type="EMBL" id="JEMC01003455">
    <property type="protein sequence ID" value="KYF81200.1"/>
    <property type="molecule type" value="Genomic_DNA"/>
</dbReference>